<evidence type="ECO:0000313" key="4">
    <source>
        <dbReference type="Proteomes" id="UP001055091"/>
    </source>
</evidence>
<name>A0AA37N4U8_9FIRM</name>
<keyword evidence="2" id="KW-1133">Transmembrane helix</keyword>
<sequence length="399" mass="43809">MIKKMCPVCDLPVNAGNYCPRCRRVIRKPYTQNVDYYLNERHPVHEAECDFHNPYLEADHHGESSRPAGAVPGKDTPGRNTPGRNTPGGTVPGRPGQNPSSGAGPFHGSRTQGTAVQTGRPAQMGQIRQPGQAPQRSSGLNGSYRSPAGTGSVKPEGTKNHTGKTVLITAVTGLAAVAVIAFVNVGGLLRDSIRGSVETTEAYSYNYESDFTELSDEEVMEAGERCLGFYHFPADGAYVSEQMLKAAESSGFGYSLDSDEFYTDNYLYEDTSYYESIRSFYLTDSGAETAEGEYSYQYVDVNYDTATGELHDYISRLNSGEASLEFLERFLTATEESSGIALEDRKTGEIMEEARDIAKQGQSSYIYEGMFAIEIYRYEGEDAMYVYVSYNDPEAGSEL</sequence>
<dbReference type="Proteomes" id="UP001055091">
    <property type="component" value="Unassembled WGS sequence"/>
</dbReference>
<proteinExistence type="predicted"/>
<dbReference type="EMBL" id="BQNJ01000002">
    <property type="protein sequence ID" value="GKH02933.1"/>
    <property type="molecule type" value="Genomic_DNA"/>
</dbReference>
<dbReference type="RefSeq" id="WP_118040090.1">
    <property type="nucleotide sequence ID" value="NZ_BQNJ01000002.1"/>
</dbReference>
<gene>
    <name evidence="3" type="ORF">CE91St55_49140</name>
</gene>
<protein>
    <submittedName>
        <fullName evidence="3">Uncharacterized protein</fullName>
    </submittedName>
</protein>
<evidence type="ECO:0000256" key="1">
    <source>
        <dbReference type="SAM" id="MobiDB-lite"/>
    </source>
</evidence>
<dbReference type="AlphaFoldDB" id="A0AA37N4U8"/>
<keyword evidence="2" id="KW-0472">Membrane</keyword>
<organism evidence="3 4">
    <name type="scientific">Hungatella hathewayi</name>
    <dbReference type="NCBI Taxonomy" id="154046"/>
    <lineage>
        <taxon>Bacteria</taxon>
        <taxon>Bacillati</taxon>
        <taxon>Bacillota</taxon>
        <taxon>Clostridia</taxon>
        <taxon>Lachnospirales</taxon>
        <taxon>Lachnospiraceae</taxon>
        <taxon>Hungatella</taxon>
    </lineage>
</organism>
<feature type="transmembrane region" description="Helical" evidence="2">
    <location>
        <begin position="166"/>
        <end position="189"/>
    </location>
</feature>
<evidence type="ECO:0000256" key="2">
    <source>
        <dbReference type="SAM" id="Phobius"/>
    </source>
</evidence>
<feature type="region of interest" description="Disordered" evidence="1">
    <location>
        <begin position="56"/>
        <end position="160"/>
    </location>
</feature>
<evidence type="ECO:0000313" key="3">
    <source>
        <dbReference type="EMBL" id="GKH02933.1"/>
    </source>
</evidence>
<keyword evidence="2" id="KW-0812">Transmembrane</keyword>
<feature type="compositionally biased region" description="Polar residues" evidence="1">
    <location>
        <begin position="132"/>
        <end position="144"/>
    </location>
</feature>
<accession>A0AA37N4U8</accession>
<feature type="compositionally biased region" description="Polar residues" evidence="1">
    <location>
        <begin position="78"/>
        <end position="88"/>
    </location>
</feature>
<comment type="caution">
    <text evidence="3">The sequence shown here is derived from an EMBL/GenBank/DDBJ whole genome shotgun (WGS) entry which is preliminary data.</text>
</comment>
<reference evidence="3" key="1">
    <citation type="submission" date="2022-01" db="EMBL/GenBank/DDBJ databases">
        <title>Novel bile acid biosynthetic pathways are enriched in the microbiome of centenarians.</title>
        <authorList>
            <person name="Sato Y."/>
            <person name="Atarashi K."/>
            <person name="Plichta R.D."/>
            <person name="Arai Y."/>
            <person name="Sasajima S."/>
            <person name="Kearney M.S."/>
            <person name="Suda W."/>
            <person name="Takeshita K."/>
            <person name="Sasaki T."/>
            <person name="Okamoto S."/>
            <person name="Skelly N.A."/>
            <person name="Okamura Y."/>
            <person name="Vlamakis H."/>
            <person name="Li Y."/>
            <person name="Tanoue T."/>
            <person name="Takei H."/>
            <person name="Nittono H."/>
            <person name="Narushima S."/>
            <person name="Irie J."/>
            <person name="Itoh H."/>
            <person name="Moriya K."/>
            <person name="Sugiura Y."/>
            <person name="Suematsu M."/>
            <person name="Moritoki N."/>
            <person name="Shibata S."/>
            <person name="Littman R.D."/>
            <person name="Fischbach A.M."/>
            <person name="Uwamino Y."/>
            <person name="Inoue T."/>
            <person name="Honda A."/>
            <person name="Hattori M."/>
            <person name="Murai T."/>
            <person name="Xavier J.R."/>
            <person name="Hirose N."/>
            <person name="Honda K."/>
        </authorList>
    </citation>
    <scope>NUCLEOTIDE SEQUENCE</scope>
    <source>
        <strain evidence="3">CE91-St55</strain>
    </source>
</reference>